<reference evidence="1 2" key="1">
    <citation type="journal article" date="2015" name="Stand. Genomic Sci.">
        <title>Genomic Encyclopedia of Bacterial and Archaeal Type Strains, Phase III: the genomes of soil and plant-associated and newly described type strains.</title>
        <authorList>
            <person name="Whitman W.B."/>
            <person name="Woyke T."/>
            <person name="Klenk H.P."/>
            <person name="Zhou Y."/>
            <person name="Lilburn T.G."/>
            <person name="Beck B.J."/>
            <person name="De Vos P."/>
            <person name="Vandamme P."/>
            <person name="Eisen J.A."/>
            <person name="Garrity G."/>
            <person name="Hugenholtz P."/>
            <person name="Kyrpides N.C."/>
        </authorList>
    </citation>
    <scope>NUCLEOTIDE SEQUENCE [LARGE SCALE GENOMIC DNA]</scope>
    <source>
        <strain evidence="1 2">VKM Ac-2540</strain>
    </source>
</reference>
<organism evidence="1 2">
    <name type="scientific">Kribbella rubisoli</name>
    <dbReference type="NCBI Taxonomy" id="3075929"/>
    <lineage>
        <taxon>Bacteria</taxon>
        <taxon>Bacillati</taxon>
        <taxon>Actinomycetota</taxon>
        <taxon>Actinomycetes</taxon>
        <taxon>Propionibacteriales</taxon>
        <taxon>Kribbellaceae</taxon>
        <taxon>Kribbella</taxon>
    </lineage>
</organism>
<dbReference type="Proteomes" id="UP000292027">
    <property type="component" value="Unassembled WGS sequence"/>
</dbReference>
<dbReference type="RefSeq" id="WP_130441789.1">
    <property type="nucleotide sequence ID" value="NZ_SHKR01000011.1"/>
</dbReference>
<dbReference type="AlphaFoldDB" id="A0A4Q7X980"/>
<protein>
    <submittedName>
        <fullName evidence="1">Uncharacterized protein</fullName>
    </submittedName>
</protein>
<keyword evidence="2" id="KW-1185">Reference proteome</keyword>
<accession>A0A4Q7X980</accession>
<comment type="caution">
    <text evidence="1">The sequence shown here is derived from an EMBL/GenBank/DDBJ whole genome shotgun (WGS) entry which is preliminary data.</text>
</comment>
<evidence type="ECO:0000313" key="2">
    <source>
        <dbReference type="Proteomes" id="UP000292027"/>
    </source>
</evidence>
<gene>
    <name evidence="1" type="ORF">EV645_1938</name>
</gene>
<dbReference type="OrthoDB" id="3830315at2"/>
<proteinExistence type="predicted"/>
<evidence type="ECO:0000313" key="1">
    <source>
        <dbReference type="EMBL" id="RZU19720.1"/>
    </source>
</evidence>
<sequence length="197" mass="20096">MPSRRELLDALVDDVTRTTLRSAELGPEDRVLARQRVEEAIQRTATRAQGDVVALAHGDSAGPEAERFSAHMNSSYQEHGGPDPAVRDSAAGQLAAELVASDDRTNRFHPALRDRAEAYIAHSVTAAAVSEAQKASRGPSQAPAAAAGAAAAVGAAAGPAGVVAGPAGVVAAPVDIANSRLMDLRAQGANRRGPSIG</sequence>
<name>A0A4Q7X980_9ACTN</name>
<dbReference type="PRINTS" id="PR00833">
    <property type="entry name" value="POAALLERGEN"/>
</dbReference>
<dbReference type="EMBL" id="SHKR01000011">
    <property type="protein sequence ID" value="RZU19720.1"/>
    <property type="molecule type" value="Genomic_DNA"/>
</dbReference>